<organism evidence="2 3">
    <name type="scientific">Pectinatus brassicae</name>
    <dbReference type="NCBI Taxonomy" id="862415"/>
    <lineage>
        <taxon>Bacteria</taxon>
        <taxon>Bacillati</taxon>
        <taxon>Bacillota</taxon>
        <taxon>Negativicutes</taxon>
        <taxon>Selenomonadales</taxon>
        <taxon>Selenomonadaceae</taxon>
        <taxon>Pectinatus</taxon>
    </lineage>
</organism>
<gene>
    <name evidence="2" type="ORF">HNR32_000125</name>
</gene>
<reference evidence="2 3" key="1">
    <citation type="submission" date="2020-08" db="EMBL/GenBank/DDBJ databases">
        <title>Genomic Encyclopedia of Type Strains, Phase IV (KMG-IV): sequencing the most valuable type-strain genomes for metagenomic binning, comparative biology and taxonomic classification.</title>
        <authorList>
            <person name="Goeker M."/>
        </authorList>
    </citation>
    <scope>NUCLEOTIDE SEQUENCE [LARGE SCALE GENOMIC DNA]</scope>
    <source>
        <strain evidence="2 3">DSM 24661</strain>
    </source>
</reference>
<evidence type="ECO:0000313" key="2">
    <source>
        <dbReference type="EMBL" id="MBB5335025.1"/>
    </source>
</evidence>
<dbReference type="RefSeq" id="WP_260162416.1">
    <property type="nucleotide sequence ID" value="NZ_JACHFH010000001.1"/>
</dbReference>
<keyword evidence="1" id="KW-0732">Signal</keyword>
<evidence type="ECO:0000313" key="3">
    <source>
        <dbReference type="Proteomes" id="UP000559117"/>
    </source>
</evidence>
<dbReference type="EMBL" id="JACHFH010000001">
    <property type="protein sequence ID" value="MBB5335025.1"/>
    <property type="molecule type" value="Genomic_DNA"/>
</dbReference>
<name>A0A840UR41_9FIRM</name>
<feature type="chain" id="PRO_5032897663" evidence="1">
    <location>
        <begin position="26"/>
        <end position="42"/>
    </location>
</feature>
<proteinExistence type="predicted"/>
<feature type="signal peptide" evidence="1">
    <location>
        <begin position="1"/>
        <end position="25"/>
    </location>
</feature>
<protein>
    <submittedName>
        <fullName evidence="2">Uncharacterized protein</fullName>
    </submittedName>
</protein>
<dbReference type="Proteomes" id="UP000559117">
    <property type="component" value="Unassembled WGS sequence"/>
</dbReference>
<comment type="caution">
    <text evidence="2">The sequence shown here is derived from an EMBL/GenBank/DDBJ whole genome shotgun (WGS) entry which is preliminary data.</text>
</comment>
<sequence length="42" mass="4761">MKKYYGKVMLSLLTCLWYSSNNAFAYTAISVPQNAKLLIDEA</sequence>
<dbReference type="AlphaFoldDB" id="A0A840UR41"/>
<accession>A0A840UR41</accession>
<keyword evidence="3" id="KW-1185">Reference proteome</keyword>
<evidence type="ECO:0000256" key="1">
    <source>
        <dbReference type="SAM" id="SignalP"/>
    </source>
</evidence>